<gene>
    <name evidence="3" type="ORF">CONPUDRAFT_148306</name>
</gene>
<sequence>MATLTDNELAYAAQSFQTANYSYVSVITIWLYDYFLTLDDEIRYLRNSNLTKVKVLYIATRSLPFAMLGIWGPKYLKHNTVNQCNVLGTPAGAVNALMIVCAESMFIVRTYALWGLNKRILDLVLTTFITVAAAAIGIVFVPDGTTVFVSLPISITGCFMLKQGNLFAVTFALLIVFELELVTLTVIRVIKVHQYARGDLARTLIQHNVFYFVCGLFFSILNIITVVSLKYGYSGMLDKSAAICTSS</sequence>
<keyword evidence="4" id="KW-1185">Reference proteome</keyword>
<accession>A0A5M3N460</accession>
<dbReference type="AlphaFoldDB" id="A0A5M3N460"/>
<dbReference type="OMA" id="KSAAICT"/>
<feature type="domain" description="DUF6533" evidence="2">
    <location>
        <begin position="21"/>
        <end position="65"/>
    </location>
</feature>
<dbReference type="OrthoDB" id="2958007at2759"/>
<evidence type="ECO:0000256" key="1">
    <source>
        <dbReference type="SAM" id="Phobius"/>
    </source>
</evidence>
<feature type="transmembrane region" description="Helical" evidence="1">
    <location>
        <begin position="20"/>
        <end position="38"/>
    </location>
</feature>
<dbReference type="GeneID" id="19202485"/>
<dbReference type="InterPro" id="IPR045340">
    <property type="entry name" value="DUF6533"/>
</dbReference>
<feature type="transmembrane region" description="Helical" evidence="1">
    <location>
        <begin position="208"/>
        <end position="229"/>
    </location>
</feature>
<dbReference type="RefSeq" id="XP_007763103.1">
    <property type="nucleotide sequence ID" value="XM_007764913.1"/>
</dbReference>
<protein>
    <recommendedName>
        <fullName evidence="2">DUF6533 domain-containing protein</fullName>
    </recommendedName>
</protein>
<feature type="transmembrane region" description="Helical" evidence="1">
    <location>
        <begin position="120"/>
        <end position="141"/>
    </location>
</feature>
<comment type="caution">
    <text evidence="3">The sequence shown here is derived from an EMBL/GenBank/DDBJ whole genome shotgun (WGS) entry which is preliminary data.</text>
</comment>
<dbReference type="EMBL" id="JH711573">
    <property type="protein sequence ID" value="EIW86210.1"/>
    <property type="molecule type" value="Genomic_DNA"/>
</dbReference>
<keyword evidence="1" id="KW-1133">Transmembrane helix</keyword>
<feature type="transmembrane region" description="Helical" evidence="1">
    <location>
        <begin position="166"/>
        <end position="187"/>
    </location>
</feature>
<dbReference type="KEGG" id="cput:CONPUDRAFT_148306"/>
<evidence type="ECO:0000313" key="4">
    <source>
        <dbReference type="Proteomes" id="UP000053558"/>
    </source>
</evidence>
<keyword evidence="1" id="KW-0812">Transmembrane</keyword>
<dbReference type="Pfam" id="PF20151">
    <property type="entry name" value="DUF6533"/>
    <property type="match status" value="1"/>
</dbReference>
<keyword evidence="1" id="KW-0472">Membrane</keyword>
<proteinExistence type="predicted"/>
<dbReference type="Proteomes" id="UP000053558">
    <property type="component" value="Unassembled WGS sequence"/>
</dbReference>
<evidence type="ECO:0000313" key="3">
    <source>
        <dbReference type="EMBL" id="EIW86210.1"/>
    </source>
</evidence>
<feature type="transmembrane region" description="Helical" evidence="1">
    <location>
        <begin position="91"/>
        <end position="108"/>
    </location>
</feature>
<evidence type="ECO:0000259" key="2">
    <source>
        <dbReference type="Pfam" id="PF20151"/>
    </source>
</evidence>
<organism evidence="3 4">
    <name type="scientific">Coniophora puteana (strain RWD-64-598)</name>
    <name type="common">Brown rot fungus</name>
    <dbReference type="NCBI Taxonomy" id="741705"/>
    <lineage>
        <taxon>Eukaryota</taxon>
        <taxon>Fungi</taxon>
        <taxon>Dikarya</taxon>
        <taxon>Basidiomycota</taxon>
        <taxon>Agaricomycotina</taxon>
        <taxon>Agaricomycetes</taxon>
        <taxon>Agaricomycetidae</taxon>
        <taxon>Boletales</taxon>
        <taxon>Coniophorineae</taxon>
        <taxon>Coniophoraceae</taxon>
        <taxon>Coniophora</taxon>
    </lineage>
</organism>
<reference evidence="4" key="1">
    <citation type="journal article" date="2012" name="Science">
        <title>The Paleozoic origin of enzymatic lignin decomposition reconstructed from 31 fungal genomes.</title>
        <authorList>
            <person name="Floudas D."/>
            <person name="Binder M."/>
            <person name="Riley R."/>
            <person name="Barry K."/>
            <person name="Blanchette R.A."/>
            <person name="Henrissat B."/>
            <person name="Martinez A.T."/>
            <person name="Otillar R."/>
            <person name="Spatafora J.W."/>
            <person name="Yadav J.S."/>
            <person name="Aerts A."/>
            <person name="Benoit I."/>
            <person name="Boyd A."/>
            <person name="Carlson A."/>
            <person name="Copeland A."/>
            <person name="Coutinho P.M."/>
            <person name="de Vries R.P."/>
            <person name="Ferreira P."/>
            <person name="Findley K."/>
            <person name="Foster B."/>
            <person name="Gaskell J."/>
            <person name="Glotzer D."/>
            <person name="Gorecki P."/>
            <person name="Heitman J."/>
            <person name="Hesse C."/>
            <person name="Hori C."/>
            <person name="Igarashi K."/>
            <person name="Jurgens J.A."/>
            <person name="Kallen N."/>
            <person name="Kersten P."/>
            <person name="Kohler A."/>
            <person name="Kuees U."/>
            <person name="Kumar T.K.A."/>
            <person name="Kuo A."/>
            <person name="LaButti K."/>
            <person name="Larrondo L.F."/>
            <person name="Lindquist E."/>
            <person name="Ling A."/>
            <person name="Lombard V."/>
            <person name="Lucas S."/>
            <person name="Lundell T."/>
            <person name="Martin R."/>
            <person name="McLaughlin D.J."/>
            <person name="Morgenstern I."/>
            <person name="Morin E."/>
            <person name="Murat C."/>
            <person name="Nagy L.G."/>
            <person name="Nolan M."/>
            <person name="Ohm R.A."/>
            <person name="Patyshakuliyeva A."/>
            <person name="Rokas A."/>
            <person name="Ruiz-Duenas F.J."/>
            <person name="Sabat G."/>
            <person name="Salamov A."/>
            <person name="Samejima M."/>
            <person name="Schmutz J."/>
            <person name="Slot J.C."/>
            <person name="St John F."/>
            <person name="Stenlid J."/>
            <person name="Sun H."/>
            <person name="Sun S."/>
            <person name="Syed K."/>
            <person name="Tsang A."/>
            <person name="Wiebenga A."/>
            <person name="Young D."/>
            <person name="Pisabarro A."/>
            <person name="Eastwood D.C."/>
            <person name="Martin F."/>
            <person name="Cullen D."/>
            <person name="Grigoriev I.V."/>
            <person name="Hibbett D.S."/>
        </authorList>
    </citation>
    <scope>NUCLEOTIDE SEQUENCE [LARGE SCALE GENOMIC DNA]</scope>
    <source>
        <strain evidence="4">RWD-64-598 SS2</strain>
    </source>
</reference>
<feature type="transmembrane region" description="Helical" evidence="1">
    <location>
        <begin position="50"/>
        <end position="71"/>
    </location>
</feature>
<name>A0A5M3N460_CONPW</name>